<proteinExistence type="predicted"/>
<dbReference type="Proteomes" id="UP000487649">
    <property type="component" value="Unassembled WGS sequence"/>
</dbReference>
<protein>
    <recommendedName>
        <fullName evidence="3">HK97 gp10 family phage protein</fullName>
    </recommendedName>
</protein>
<reference evidence="1 2" key="1">
    <citation type="journal article" date="2019" name="Nat. Med.">
        <title>A library of human gut bacterial isolates paired with longitudinal multiomics data enables mechanistic microbiome research.</title>
        <authorList>
            <person name="Poyet M."/>
            <person name="Groussin M."/>
            <person name="Gibbons S.M."/>
            <person name="Avila-Pacheco J."/>
            <person name="Jiang X."/>
            <person name="Kearney S.M."/>
            <person name="Perrotta A.R."/>
            <person name="Berdy B."/>
            <person name="Zhao S."/>
            <person name="Lieberman T.D."/>
            <person name="Swanson P.K."/>
            <person name="Smith M."/>
            <person name="Roesemann S."/>
            <person name="Alexander J.E."/>
            <person name="Rich S.A."/>
            <person name="Livny J."/>
            <person name="Vlamakis H."/>
            <person name="Clish C."/>
            <person name="Bullock K."/>
            <person name="Deik A."/>
            <person name="Scott J."/>
            <person name="Pierce K.A."/>
            <person name="Xavier R.J."/>
            <person name="Alm E.J."/>
        </authorList>
    </citation>
    <scope>NUCLEOTIDE SEQUENCE [LARGE SCALE GENOMIC DNA]</scope>
    <source>
        <strain evidence="1 2">BIOML-A198</strain>
    </source>
</reference>
<sequence length="143" mass="16530">MFSVEVDINFDALQKEIKERVENATLSLLADMKDTATDYAYPQKEEGSGYVRSGNLGSKMKIDLRWEGSYLVGRLYPTVHYAPYVEYGTGIHAVNGNGRQDKWKYQTPDGRWVTTEGMEPRLFMTKTYKQYVPIANDYYLNLF</sequence>
<name>A0A9X4XFP9_9FIRM</name>
<organism evidence="1 2">
    <name type="scientific">Turicibacter sanguinis</name>
    <dbReference type="NCBI Taxonomy" id="154288"/>
    <lineage>
        <taxon>Bacteria</taxon>
        <taxon>Bacillati</taxon>
        <taxon>Bacillota</taxon>
        <taxon>Erysipelotrichia</taxon>
        <taxon>Erysipelotrichales</taxon>
        <taxon>Turicibacteraceae</taxon>
        <taxon>Turicibacter</taxon>
    </lineage>
</organism>
<evidence type="ECO:0000313" key="1">
    <source>
        <dbReference type="EMBL" id="MTK22534.1"/>
    </source>
</evidence>
<evidence type="ECO:0000313" key="2">
    <source>
        <dbReference type="Proteomes" id="UP000487649"/>
    </source>
</evidence>
<dbReference type="EMBL" id="WMQE01000041">
    <property type="protein sequence ID" value="MTK22534.1"/>
    <property type="molecule type" value="Genomic_DNA"/>
</dbReference>
<dbReference type="AlphaFoldDB" id="A0A9X4XFP9"/>
<accession>A0A9X4XFP9</accession>
<comment type="caution">
    <text evidence="1">The sequence shown here is derived from an EMBL/GenBank/DDBJ whole genome shotgun (WGS) entry which is preliminary data.</text>
</comment>
<evidence type="ECO:0008006" key="3">
    <source>
        <dbReference type="Google" id="ProtNLM"/>
    </source>
</evidence>
<gene>
    <name evidence="1" type="ORF">GMA92_14045</name>
</gene>